<dbReference type="AlphaFoldDB" id="A0A3S2V0Z3"/>
<dbReference type="Pfam" id="PF01229">
    <property type="entry name" value="Glyco_hydro_39"/>
    <property type="match status" value="1"/>
</dbReference>
<evidence type="ECO:0000313" key="6">
    <source>
        <dbReference type="EMBL" id="RVU00295.1"/>
    </source>
</evidence>
<evidence type="ECO:0000256" key="3">
    <source>
        <dbReference type="ARBA" id="ARBA00023295"/>
    </source>
</evidence>
<dbReference type="InterPro" id="IPR017853">
    <property type="entry name" value="GH"/>
</dbReference>
<dbReference type="PANTHER" id="PTHR12631:SF10">
    <property type="entry name" value="BETA-XYLOSIDASE-LIKE PROTEIN-RELATED"/>
    <property type="match status" value="1"/>
</dbReference>
<dbReference type="PROSITE" id="PS51257">
    <property type="entry name" value="PROKAR_LIPOPROTEIN"/>
    <property type="match status" value="1"/>
</dbReference>
<dbReference type="Gene3D" id="3.20.20.80">
    <property type="entry name" value="Glycosidases"/>
    <property type="match status" value="1"/>
</dbReference>
<evidence type="ECO:0000313" key="7">
    <source>
        <dbReference type="Proteomes" id="UP000282759"/>
    </source>
</evidence>
<feature type="chain" id="PRO_5018755522" description="Glycosyl hydrolases family 39 N-terminal catalytic domain-containing protein" evidence="4">
    <location>
        <begin position="24"/>
        <end position="474"/>
    </location>
</feature>
<keyword evidence="3" id="KW-0326">Glycosidase</keyword>
<dbReference type="OrthoDB" id="9776971at2"/>
<dbReference type="RefSeq" id="WP_127705374.1">
    <property type="nucleotide sequence ID" value="NZ_SACK01000005.1"/>
</dbReference>
<keyword evidence="4" id="KW-0732">Signal</keyword>
<feature type="signal peptide" evidence="4">
    <location>
        <begin position="1"/>
        <end position="23"/>
    </location>
</feature>
<proteinExistence type="inferred from homology"/>
<dbReference type="GO" id="GO:0004553">
    <property type="term" value="F:hydrolase activity, hydrolyzing O-glycosyl compounds"/>
    <property type="evidence" value="ECO:0007669"/>
    <property type="project" value="TreeGrafter"/>
</dbReference>
<protein>
    <recommendedName>
        <fullName evidence="5">Glycosyl hydrolases family 39 N-terminal catalytic domain-containing protein</fullName>
    </recommendedName>
</protein>
<dbReference type="InterPro" id="IPR051923">
    <property type="entry name" value="Glycosyl_Hydrolase_39"/>
</dbReference>
<comment type="caution">
    <text evidence="6">The sequence shown here is derived from an EMBL/GenBank/DDBJ whole genome shotgun (WGS) entry which is preliminary data.</text>
</comment>
<comment type="similarity">
    <text evidence="1">Belongs to the glycosyl hydrolase 39 family.</text>
</comment>
<keyword evidence="7" id="KW-1185">Reference proteome</keyword>
<evidence type="ECO:0000256" key="1">
    <source>
        <dbReference type="ARBA" id="ARBA00008875"/>
    </source>
</evidence>
<organism evidence="6 7">
    <name type="scientific">Mucilaginibacter limnophilus</name>
    <dbReference type="NCBI Taxonomy" id="1932778"/>
    <lineage>
        <taxon>Bacteria</taxon>
        <taxon>Pseudomonadati</taxon>
        <taxon>Bacteroidota</taxon>
        <taxon>Sphingobacteriia</taxon>
        <taxon>Sphingobacteriales</taxon>
        <taxon>Sphingobacteriaceae</taxon>
        <taxon>Mucilaginibacter</taxon>
    </lineage>
</organism>
<name>A0A3S2V0Z3_9SPHI</name>
<evidence type="ECO:0000256" key="4">
    <source>
        <dbReference type="SAM" id="SignalP"/>
    </source>
</evidence>
<feature type="domain" description="Glycosyl hydrolases family 39 N-terminal catalytic" evidence="5">
    <location>
        <begin position="69"/>
        <end position="265"/>
    </location>
</feature>
<accession>A0A3S2V0Z3</accession>
<dbReference type="PANTHER" id="PTHR12631">
    <property type="entry name" value="ALPHA-L-IDURONIDASE"/>
    <property type="match status" value="1"/>
</dbReference>
<dbReference type="InterPro" id="IPR049166">
    <property type="entry name" value="GH39_cat"/>
</dbReference>
<reference evidence="6 7" key="1">
    <citation type="submission" date="2019-01" db="EMBL/GenBank/DDBJ databases">
        <authorList>
            <person name="Chen W.-M."/>
        </authorList>
    </citation>
    <scope>NUCLEOTIDE SEQUENCE [LARGE SCALE GENOMIC DNA]</scope>
    <source>
        <strain evidence="6 7">YBJ-36</strain>
    </source>
</reference>
<dbReference type="SUPFAM" id="SSF51445">
    <property type="entry name" value="(Trans)glycosidases"/>
    <property type="match status" value="1"/>
</dbReference>
<sequence length="474" mass="52760">MKIIISRSIRTLAIILLCFPLSGGCQQSVINISLDAVNSATSPFKLTTGGNISHYGNRINKWGAGTFNAVKDVGINEIRTHDIKSMDWDLIFKDWNADPLNAQNYDFTAADSVMQGLVTQNFVPFLRLGVSFAASKSRRLPGTNPPDAKKWAIIAERIVAHYVDGWASGFKYPVKYVEIWNEPDLNFYTGTPDKFRDLFRESLIYIKKCHPNLKVGGCGIANFALHNNYGDLLIAYLADPNSDGNFSDRTPLDFYSWHVYEQKKGSDVFVKFAGLVKNSLTKYGYINTESLCTEWNSALPSPYLKTVDAGVDVGATLIAAENFGVTRIYFYPLIETWGMFNIANMGTAQFAKNKVNLKWNSMAWAHKAYSDLRSQAPLRLPLVINNNNVMAIAGKTANNKTIRMMLCSKQQKKQLQVNIKALPATNYDVTWKVLTSDGINTTKTQSVKSTADGSISLSYNRSSVGLMLIELQAN</sequence>
<evidence type="ECO:0000259" key="5">
    <source>
        <dbReference type="Pfam" id="PF01229"/>
    </source>
</evidence>
<evidence type="ECO:0000256" key="2">
    <source>
        <dbReference type="ARBA" id="ARBA00022801"/>
    </source>
</evidence>
<dbReference type="EMBL" id="SACK01000005">
    <property type="protein sequence ID" value="RVU00295.1"/>
    <property type="molecule type" value="Genomic_DNA"/>
</dbReference>
<gene>
    <name evidence="6" type="ORF">EOD41_12485</name>
</gene>
<keyword evidence="2" id="KW-0378">Hydrolase</keyword>
<dbReference type="Proteomes" id="UP000282759">
    <property type="component" value="Unassembled WGS sequence"/>
</dbReference>